<keyword evidence="6" id="KW-1185">Reference proteome</keyword>
<dbReference type="PANTHER" id="PTHR45080">
    <property type="entry name" value="CONTACTIN 5"/>
    <property type="match status" value="1"/>
</dbReference>
<dbReference type="SMART" id="SM00409">
    <property type="entry name" value="IG"/>
    <property type="match status" value="2"/>
</dbReference>
<dbReference type="PANTHER" id="PTHR45080:SF33">
    <property type="entry name" value="IG-LIKE DOMAIN-CONTAINING PROTEIN"/>
    <property type="match status" value="1"/>
</dbReference>
<proteinExistence type="predicted"/>
<evidence type="ECO:0000259" key="4">
    <source>
        <dbReference type="PROSITE" id="PS50835"/>
    </source>
</evidence>
<feature type="signal peptide" evidence="3">
    <location>
        <begin position="1"/>
        <end position="24"/>
    </location>
</feature>
<dbReference type="Pfam" id="PF13927">
    <property type="entry name" value="Ig_3"/>
    <property type="match status" value="1"/>
</dbReference>
<gene>
    <name evidence="5" type="ORF">ODALV1_LOCUS19691</name>
</gene>
<name>A0ABP1RBY2_9HEXA</name>
<dbReference type="SMART" id="SM00408">
    <property type="entry name" value="IGc2"/>
    <property type="match status" value="2"/>
</dbReference>
<feature type="domain" description="Ig-like" evidence="4">
    <location>
        <begin position="121"/>
        <end position="210"/>
    </location>
</feature>
<evidence type="ECO:0000256" key="1">
    <source>
        <dbReference type="ARBA" id="ARBA00023319"/>
    </source>
</evidence>
<keyword evidence="1" id="KW-0393">Immunoglobulin domain</keyword>
<dbReference type="InterPro" id="IPR007110">
    <property type="entry name" value="Ig-like_dom"/>
</dbReference>
<dbReference type="EMBL" id="CAXLJM020000067">
    <property type="protein sequence ID" value="CAL8122140.1"/>
    <property type="molecule type" value="Genomic_DNA"/>
</dbReference>
<evidence type="ECO:0000313" key="5">
    <source>
        <dbReference type="EMBL" id="CAL8122140.1"/>
    </source>
</evidence>
<dbReference type="Gene3D" id="2.60.40.10">
    <property type="entry name" value="Immunoglobulins"/>
    <property type="match status" value="2"/>
</dbReference>
<protein>
    <recommendedName>
        <fullName evidence="4">Ig-like domain-containing protein</fullName>
    </recommendedName>
</protein>
<reference evidence="5 6" key="1">
    <citation type="submission" date="2024-08" db="EMBL/GenBank/DDBJ databases">
        <authorList>
            <person name="Cucini C."/>
            <person name="Frati F."/>
        </authorList>
    </citation>
    <scope>NUCLEOTIDE SEQUENCE [LARGE SCALE GENOMIC DNA]</scope>
</reference>
<comment type="caution">
    <text evidence="5">The sequence shown here is derived from an EMBL/GenBank/DDBJ whole genome shotgun (WGS) entry which is preliminary data.</text>
</comment>
<sequence length="287" mass="32522">MAKPHDTWLISTFGLVLFFRATESLSYAHQRPQISSKSSLIIVHEGESPTLECIARGFPEPLIHWERVEKRINPEDEKHIDGGIIAFHNVSWTSTGTYKCVAENYLGRATREIQLIVLHAPTINVEQNPVLFEIGEDARLLCVVESDPKATVVWRKDGNSLVSEDLEKYLEVVLFWREFYLKIGKVGRDDFGNYTCEATNSLGKAIKTISLIERETTEVPGYHENVGDSTEKDNIVRENQVPPIPSDSEDKNSDDILSEQVKLSQFTQISIECARGFAKFLQTILRN</sequence>
<dbReference type="CDD" id="cd00096">
    <property type="entry name" value="Ig"/>
    <property type="match status" value="1"/>
</dbReference>
<dbReference type="SUPFAM" id="SSF48726">
    <property type="entry name" value="Immunoglobulin"/>
    <property type="match status" value="2"/>
</dbReference>
<dbReference type="InterPro" id="IPR013783">
    <property type="entry name" value="Ig-like_fold"/>
</dbReference>
<dbReference type="PROSITE" id="PS50835">
    <property type="entry name" value="IG_LIKE"/>
    <property type="match status" value="2"/>
</dbReference>
<feature type="compositionally biased region" description="Basic and acidic residues" evidence="2">
    <location>
        <begin position="225"/>
        <end position="236"/>
    </location>
</feature>
<evidence type="ECO:0000256" key="2">
    <source>
        <dbReference type="SAM" id="MobiDB-lite"/>
    </source>
</evidence>
<accession>A0ABP1RBY2</accession>
<dbReference type="InterPro" id="IPR003599">
    <property type="entry name" value="Ig_sub"/>
</dbReference>
<evidence type="ECO:0000313" key="6">
    <source>
        <dbReference type="Proteomes" id="UP001642540"/>
    </source>
</evidence>
<dbReference type="InterPro" id="IPR036179">
    <property type="entry name" value="Ig-like_dom_sf"/>
</dbReference>
<feature type="domain" description="Ig-like" evidence="4">
    <location>
        <begin position="32"/>
        <end position="114"/>
    </location>
</feature>
<feature type="chain" id="PRO_5045274299" description="Ig-like domain-containing protein" evidence="3">
    <location>
        <begin position="25"/>
        <end position="287"/>
    </location>
</feature>
<evidence type="ECO:0000256" key="3">
    <source>
        <dbReference type="SAM" id="SignalP"/>
    </source>
</evidence>
<dbReference type="InterPro" id="IPR050958">
    <property type="entry name" value="Cell_Adh-Cytoskel_Orgn"/>
</dbReference>
<dbReference type="InterPro" id="IPR013098">
    <property type="entry name" value="Ig_I-set"/>
</dbReference>
<feature type="region of interest" description="Disordered" evidence="2">
    <location>
        <begin position="220"/>
        <end position="253"/>
    </location>
</feature>
<organism evidence="5 6">
    <name type="scientific">Orchesella dallaii</name>
    <dbReference type="NCBI Taxonomy" id="48710"/>
    <lineage>
        <taxon>Eukaryota</taxon>
        <taxon>Metazoa</taxon>
        <taxon>Ecdysozoa</taxon>
        <taxon>Arthropoda</taxon>
        <taxon>Hexapoda</taxon>
        <taxon>Collembola</taxon>
        <taxon>Entomobryomorpha</taxon>
        <taxon>Entomobryoidea</taxon>
        <taxon>Orchesellidae</taxon>
        <taxon>Orchesellinae</taxon>
        <taxon>Orchesella</taxon>
    </lineage>
</organism>
<keyword evidence="3" id="KW-0732">Signal</keyword>
<dbReference type="InterPro" id="IPR003598">
    <property type="entry name" value="Ig_sub2"/>
</dbReference>
<dbReference type="Pfam" id="PF07679">
    <property type="entry name" value="I-set"/>
    <property type="match status" value="1"/>
</dbReference>
<dbReference type="Proteomes" id="UP001642540">
    <property type="component" value="Unassembled WGS sequence"/>
</dbReference>